<dbReference type="GO" id="GO:1903600">
    <property type="term" value="C:glutaminase complex"/>
    <property type="evidence" value="ECO:0007669"/>
    <property type="project" value="TreeGrafter"/>
</dbReference>
<evidence type="ECO:0008006" key="3">
    <source>
        <dbReference type="Google" id="ProtNLM"/>
    </source>
</evidence>
<dbReference type="PANTHER" id="PTHR31559">
    <property type="entry name" value="PYRIDOXAL 5'-PHOSPHATE SYNTHASE SUBUNIT SNO"/>
    <property type="match status" value="1"/>
</dbReference>
<comment type="caution">
    <text evidence="2">The sequence shown here is derived from an EMBL/GenBank/DDBJ whole genome shotgun (WGS) entry which is preliminary data.</text>
</comment>
<evidence type="ECO:0000313" key="2">
    <source>
        <dbReference type="EMBL" id="GAG05363.1"/>
    </source>
</evidence>
<dbReference type="SUPFAM" id="SSF52317">
    <property type="entry name" value="Class I glutamine amidotransferase-like"/>
    <property type="match status" value="1"/>
</dbReference>
<dbReference type="PANTHER" id="PTHR31559:SF0">
    <property type="entry name" value="PYRIDOXAL 5'-PHOSPHATE SYNTHASE SUBUNIT SNO1-RELATED"/>
    <property type="match status" value="1"/>
</dbReference>
<dbReference type="GO" id="GO:0008614">
    <property type="term" value="P:pyridoxine metabolic process"/>
    <property type="evidence" value="ECO:0007669"/>
    <property type="project" value="TreeGrafter"/>
</dbReference>
<dbReference type="EMBL" id="BARS01025546">
    <property type="protein sequence ID" value="GAG05363.1"/>
    <property type="molecule type" value="Genomic_DNA"/>
</dbReference>
<sequence>RNGYGRQVHSFFADVSLNLDDKQVTVPASFIRAPLVNEAGGAVSVLAEYKNKPILLSQNNCLVSSFHTELHTDRTLVKYFLDKFVLPSHVSQPTTGI</sequence>
<evidence type="ECO:0000256" key="1">
    <source>
        <dbReference type="ARBA" id="ARBA00022962"/>
    </source>
</evidence>
<dbReference type="AlphaFoldDB" id="X0UYH9"/>
<dbReference type="GO" id="GO:0042823">
    <property type="term" value="P:pyridoxal phosphate biosynthetic process"/>
    <property type="evidence" value="ECO:0007669"/>
    <property type="project" value="InterPro"/>
</dbReference>
<dbReference type="Gene3D" id="3.40.50.880">
    <property type="match status" value="1"/>
</dbReference>
<feature type="non-terminal residue" evidence="2">
    <location>
        <position position="1"/>
    </location>
</feature>
<organism evidence="2">
    <name type="scientific">marine sediment metagenome</name>
    <dbReference type="NCBI Taxonomy" id="412755"/>
    <lineage>
        <taxon>unclassified sequences</taxon>
        <taxon>metagenomes</taxon>
        <taxon>ecological metagenomes</taxon>
    </lineage>
</organism>
<proteinExistence type="predicted"/>
<dbReference type="PROSITE" id="PS51130">
    <property type="entry name" value="PDXT_SNO_2"/>
    <property type="match status" value="1"/>
</dbReference>
<dbReference type="GO" id="GO:0004359">
    <property type="term" value="F:glutaminase activity"/>
    <property type="evidence" value="ECO:0007669"/>
    <property type="project" value="InterPro"/>
</dbReference>
<dbReference type="InterPro" id="IPR002161">
    <property type="entry name" value="PdxT/SNO"/>
</dbReference>
<protein>
    <recommendedName>
        <fullName evidence="3">Glutamine amidotransferase domain-containing protein</fullName>
    </recommendedName>
</protein>
<dbReference type="InterPro" id="IPR029062">
    <property type="entry name" value="Class_I_gatase-like"/>
</dbReference>
<reference evidence="2" key="1">
    <citation type="journal article" date="2014" name="Front. Microbiol.">
        <title>High frequency of phylogenetically diverse reductive dehalogenase-homologous genes in deep subseafloor sedimentary metagenomes.</title>
        <authorList>
            <person name="Kawai M."/>
            <person name="Futagami T."/>
            <person name="Toyoda A."/>
            <person name="Takaki Y."/>
            <person name="Nishi S."/>
            <person name="Hori S."/>
            <person name="Arai W."/>
            <person name="Tsubouchi T."/>
            <person name="Morono Y."/>
            <person name="Uchiyama I."/>
            <person name="Ito T."/>
            <person name="Fujiyama A."/>
            <person name="Inagaki F."/>
            <person name="Takami H."/>
        </authorList>
    </citation>
    <scope>NUCLEOTIDE SEQUENCE</scope>
    <source>
        <strain evidence="2">Expedition CK06-06</strain>
    </source>
</reference>
<accession>X0UYH9</accession>
<gene>
    <name evidence="2" type="ORF">S01H1_40348</name>
</gene>
<dbReference type="Pfam" id="PF01174">
    <property type="entry name" value="SNO"/>
    <property type="match status" value="1"/>
</dbReference>
<dbReference type="GO" id="GO:0005829">
    <property type="term" value="C:cytosol"/>
    <property type="evidence" value="ECO:0007669"/>
    <property type="project" value="TreeGrafter"/>
</dbReference>
<keyword evidence="1" id="KW-0315">Glutamine amidotransferase</keyword>
<name>X0UYH9_9ZZZZ</name>